<feature type="region of interest" description="Disordered" evidence="2">
    <location>
        <begin position="251"/>
        <end position="301"/>
    </location>
</feature>
<dbReference type="GO" id="GO:0005096">
    <property type="term" value="F:GTPase activator activity"/>
    <property type="evidence" value="ECO:0007669"/>
    <property type="project" value="UniProtKB-KW"/>
</dbReference>
<feature type="region of interest" description="Disordered" evidence="2">
    <location>
        <begin position="958"/>
        <end position="1017"/>
    </location>
</feature>
<protein>
    <recommendedName>
        <fullName evidence="3">Rap-GAP domain-containing protein</fullName>
    </recommendedName>
</protein>
<dbReference type="GO" id="GO:0033596">
    <property type="term" value="C:TSC1-TSC2 complex"/>
    <property type="evidence" value="ECO:0007669"/>
    <property type="project" value="TreeGrafter"/>
</dbReference>
<feature type="compositionally biased region" description="Polar residues" evidence="2">
    <location>
        <begin position="251"/>
        <end position="273"/>
    </location>
</feature>
<feature type="compositionally biased region" description="Basic and acidic residues" evidence="2">
    <location>
        <begin position="964"/>
        <end position="980"/>
    </location>
</feature>
<evidence type="ECO:0000259" key="3">
    <source>
        <dbReference type="PROSITE" id="PS50085"/>
    </source>
</evidence>
<evidence type="ECO:0000256" key="2">
    <source>
        <dbReference type="SAM" id="MobiDB-lite"/>
    </source>
</evidence>
<accession>A0A0H2RIP0</accession>
<dbReference type="GO" id="GO:0032007">
    <property type="term" value="P:negative regulation of TOR signaling"/>
    <property type="evidence" value="ECO:0007669"/>
    <property type="project" value="TreeGrafter"/>
</dbReference>
<sequence>MSFSLENNGNQRQRPRANTSISSAFSSWRRYRPDSTTPLSSTPAAPIQTLPIESLIQSFDSSTVPSLTHARSLAVALSTQTPTPSPATMTRILSSLCTPSQPIAFQAAGCEALCAYCSCGVPLSTSDKLAYFNLIRTTSSDWTTELWEPRLKALNAVLSSPEDSLGIEKLLLDTLASWIHAAVDELMENATAPLPEKHEVERSVEALSEALSSWFTKIEDSGRMSEEFILAQYDFLENLVNQVVTNPAETSLHSSLPATPFRENSSTSLSGTPQRHRRHPSSTSNLNSPLGVHTLQPTRPTNRHPGHLVTILYLNFLDIRMERLPSTYLPKLMPLLFRILSFVMTPLPSISAPMAPRSAATERQAIEQRVVKCITSLLSGPYSTTCLKLMKYLLCPCKVEGMDAETQVRTSVGAIRTLRLQVRQVLEDKLARLYVSRETSSTSTPAGAPGGLSFSDYLLERAQRAWKPDSGSLWDAKKVRGLLVITIRSWIAWQDNGQASNVARKERVLEEVACLLKDVLQEMDDPNEAEERDGIADDTARAVGETLLELVNYVKTLRSEDGSPIPMSLGLAMGNSSPFLRLLADLLGRDQNVTFTNPPLAMVLLPIADHLPDADTAKIPDLMFLQHQLDPTSSDWLDNWDMLFGETSLFSSSRPLTRRSITSALNDTFTLVVDMPSYRRALMNRVFDFWMKIIQEGNEGMDGALMWKLLGDEVVLRSAEEETDELFTPANEDGPGPQGANAHKILVAMISVSGYCDCHTIDDQSFRVPDSATLSPLGPATPATTTSPASPVASRAAPDSSGNQNSNGVPQQLMSLLSFGSGSGSRQQSQTHVPQLVTLDDASSLSIPQSDMSPPVMDTSPSCRGAVAIIALINVFSQLAFADSVMTPRQSGLAIYVFQQLLKLLRTAQCARSRLAILQALMRLRADRDHRVYMKRDPAENEPHILTLASLIDRIRESSSPGQRIDDARSEEINFDELRKARPKQPFMERDGRRTSRGRGSRTSTGSRSRSRVTLRKMQQMTTITRPKVPIWFIQDSVCFVVNSEEKPSQLVITYDTSGTSDGGGAELPVSDYLDVLVEILKAERDWEILSFVLVHLPAQLANKHFWCGPKGRKSMANLLAELTKGISEWTLAKYVPPEDWPGSLKQRDAVGLAYHTLTVLISYQSIFEVGAKHGLVEILQAGLNGIPSTVMCCLNALSLCAFELQSSMVRALPRILEKLSQIMTNPPMAVHILTFLSIVASIPSLYSNFTENDFKMVFGVALQYLQHHNRPETLGEISFSLSQHVRIMAFYVVYVWFLNLKLPDRPQHVKFIVRQLLLANEGRDEVDAPTEVCFDWLARYTYASADPKPARSVLSDVLSTPTEGLPSASAVQEKAWVLGYSVITVKTLPKPGWMEVISRRASGTTKFYCRNENFPIVDLGDVAPDMVTIPLSLMMNKNPWTLDGEASFKVMSEEGEEEVVEPSKTLQNVFPSEVGQDSTEESKPNEVTGYVWSGSAPSQRRKHVDMDPSFFSLQFSSYPDMRAISARKKVVKDSGALASFIRTLDRLPVIDTHKIGILYVAPGQVKEVDILRNTHGSPAYTRFLDGLGRLIQVGGQHDVYVGGLEPDEDGNYAYAWWDDIGQMLFHTATLMPTHEFDPACNMKKRHIGNDLVRIVWNDSGVPYRFDTLVTEFQFVNIVIEPHSRGVIAAYSNNLHENEYFRVTVQSAEGMSGFTPIGDFKIASAASLPLLVRQLALVADWYASVFKDTVRDTERNEIVTNWRARLEAIKRFSKSVPAPLDIESAGEGGIMGQESLRDFAPWF</sequence>
<name>A0A0H2RIP0_9AGAM</name>
<dbReference type="STRING" id="27342.A0A0H2RIP0"/>
<dbReference type="InParanoid" id="A0A0H2RIP0"/>
<evidence type="ECO:0000256" key="1">
    <source>
        <dbReference type="ARBA" id="ARBA00022468"/>
    </source>
</evidence>
<dbReference type="InterPro" id="IPR035974">
    <property type="entry name" value="Rap/Ran-GAP_sf"/>
</dbReference>
<dbReference type="PROSITE" id="PS50085">
    <property type="entry name" value="RAPGAP"/>
    <property type="match status" value="1"/>
</dbReference>
<evidence type="ECO:0000313" key="5">
    <source>
        <dbReference type="Proteomes" id="UP000053477"/>
    </source>
</evidence>
<dbReference type="GO" id="GO:0051056">
    <property type="term" value="P:regulation of small GTPase mediated signal transduction"/>
    <property type="evidence" value="ECO:0007669"/>
    <property type="project" value="InterPro"/>
</dbReference>
<dbReference type="GO" id="GO:0005634">
    <property type="term" value="C:nucleus"/>
    <property type="evidence" value="ECO:0007669"/>
    <property type="project" value="InterPro"/>
</dbReference>
<dbReference type="InterPro" id="IPR018515">
    <property type="entry name" value="Tuberin-type_domain"/>
</dbReference>
<reference evidence="4 5" key="1">
    <citation type="submission" date="2015-04" db="EMBL/GenBank/DDBJ databases">
        <title>Complete genome sequence of Schizopora paradoxa KUC8140, a cosmopolitan wood degrader in East Asia.</title>
        <authorList>
            <consortium name="DOE Joint Genome Institute"/>
            <person name="Min B."/>
            <person name="Park H."/>
            <person name="Jang Y."/>
            <person name="Kim J.-J."/>
            <person name="Kim K.H."/>
            <person name="Pangilinan J."/>
            <person name="Lipzen A."/>
            <person name="Riley R."/>
            <person name="Grigoriev I.V."/>
            <person name="Spatafora J.W."/>
            <person name="Choi I.-G."/>
        </authorList>
    </citation>
    <scope>NUCLEOTIDE SEQUENCE [LARGE SCALE GENOMIC DNA]</scope>
    <source>
        <strain evidence="4 5">KUC8140</strain>
    </source>
</reference>
<dbReference type="Gene3D" id="3.40.50.11210">
    <property type="entry name" value="Rap/Ran-GAP"/>
    <property type="match status" value="1"/>
</dbReference>
<dbReference type="PANTHER" id="PTHR10063:SF0">
    <property type="entry name" value="TUBERIN"/>
    <property type="match status" value="1"/>
</dbReference>
<dbReference type="Pfam" id="PF02145">
    <property type="entry name" value="Rap_GAP"/>
    <property type="match status" value="1"/>
</dbReference>
<dbReference type="InterPro" id="IPR000331">
    <property type="entry name" value="Rap/Ran_GAP_dom"/>
</dbReference>
<dbReference type="OrthoDB" id="19311at2759"/>
<dbReference type="PANTHER" id="PTHR10063">
    <property type="entry name" value="TUBERIN"/>
    <property type="match status" value="1"/>
</dbReference>
<dbReference type="SUPFAM" id="SSF111347">
    <property type="entry name" value="Rap/Ran-GAP"/>
    <property type="match status" value="1"/>
</dbReference>
<dbReference type="SUPFAM" id="SSF48371">
    <property type="entry name" value="ARM repeat"/>
    <property type="match status" value="1"/>
</dbReference>
<dbReference type="InterPro" id="IPR016024">
    <property type="entry name" value="ARM-type_fold"/>
</dbReference>
<evidence type="ECO:0000313" key="4">
    <source>
        <dbReference type="EMBL" id="KLO11664.1"/>
    </source>
</evidence>
<gene>
    <name evidence="4" type="ORF">SCHPADRAFT_905837</name>
</gene>
<dbReference type="Pfam" id="PF03542">
    <property type="entry name" value="Tuberin"/>
    <property type="match status" value="1"/>
</dbReference>
<proteinExistence type="predicted"/>
<keyword evidence="5" id="KW-1185">Reference proteome</keyword>
<feature type="region of interest" description="Disordered" evidence="2">
    <location>
        <begin position="772"/>
        <end position="810"/>
    </location>
</feature>
<feature type="region of interest" description="Disordered" evidence="2">
    <location>
        <begin position="1472"/>
        <end position="1493"/>
    </location>
</feature>
<feature type="compositionally biased region" description="Low complexity" evidence="2">
    <location>
        <begin position="772"/>
        <end position="801"/>
    </location>
</feature>
<dbReference type="FunFam" id="3.40.50.11210:FF:000007">
    <property type="entry name" value="Tuberous sclerosis 2"/>
    <property type="match status" value="1"/>
</dbReference>
<organism evidence="4 5">
    <name type="scientific">Schizopora paradoxa</name>
    <dbReference type="NCBI Taxonomy" id="27342"/>
    <lineage>
        <taxon>Eukaryota</taxon>
        <taxon>Fungi</taxon>
        <taxon>Dikarya</taxon>
        <taxon>Basidiomycota</taxon>
        <taxon>Agaricomycotina</taxon>
        <taxon>Agaricomycetes</taxon>
        <taxon>Hymenochaetales</taxon>
        <taxon>Schizoporaceae</taxon>
        <taxon>Schizopora</taxon>
    </lineage>
</organism>
<dbReference type="Proteomes" id="UP000053477">
    <property type="component" value="Unassembled WGS sequence"/>
</dbReference>
<feature type="domain" description="Rap-GAP" evidence="3">
    <location>
        <begin position="1542"/>
        <end position="1780"/>
    </location>
</feature>
<dbReference type="EMBL" id="KQ085995">
    <property type="protein sequence ID" value="KLO11664.1"/>
    <property type="molecule type" value="Genomic_DNA"/>
</dbReference>
<dbReference type="InterPro" id="IPR027107">
    <property type="entry name" value="Tuberin/Ral-act_asu"/>
</dbReference>
<keyword evidence="1" id="KW-0343">GTPase activation</keyword>